<proteinExistence type="predicted"/>
<name>A0ABW7BP37_9ACTN</name>
<organism evidence="1 2">
    <name type="scientific">Streptomyces omiyaensis</name>
    <dbReference type="NCBI Taxonomy" id="68247"/>
    <lineage>
        <taxon>Bacteria</taxon>
        <taxon>Bacillati</taxon>
        <taxon>Actinomycetota</taxon>
        <taxon>Actinomycetes</taxon>
        <taxon>Kitasatosporales</taxon>
        <taxon>Streptomycetaceae</taxon>
        <taxon>Streptomyces</taxon>
    </lineage>
</organism>
<accession>A0ABW7BP37</accession>
<dbReference type="EMBL" id="JBICZW010000005">
    <property type="protein sequence ID" value="MFG3189259.1"/>
    <property type="molecule type" value="Genomic_DNA"/>
</dbReference>
<gene>
    <name evidence="1" type="ORF">ACGFYS_09975</name>
</gene>
<protein>
    <recommendedName>
        <fullName evidence="3">Secreted protein</fullName>
    </recommendedName>
</protein>
<dbReference type="Proteomes" id="UP001604282">
    <property type="component" value="Unassembled WGS sequence"/>
</dbReference>
<evidence type="ECO:0008006" key="3">
    <source>
        <dbReference type="Google" id="ProtNLM"/>
    </source>
</evidence>
<sequence length="156" mass="16876">MDIATFVVATLALIVSGFAYWASHRSARAAEVSAQAAVDSADQGRRSADAAVQGVEIAAASLALQQRAMERKPQLAIQRVSSQIYRLVNTGTAPAMGISLAMEDPSEIIWDEPLGDQLAHGDSRRFMCQYPGSPPERLSFRMAGHEDLIYVVMPTQ</sequence>
<keyword evidence="2" id="KW-1185">Reference proteome</keyword>
<reference evidence="1 2" key="1">
    <citation type="submission" date="2024-10" db="EMBL/GenBank/DDBJ databases">
        <title>The Natural Products Discovery Center: Release of the First 8490 Sequenced Strains for Exploring Actinobacteria Biosynthetic Diversity.</title>
        <authorList>
            <person name="Kalkreuter E."/>
            <person name="Kautsar S.A."/>
            <person name="Yang D."/>
            <person name="Bader C.D."/>
            <person name="Teijaro C.N."/>
            <person name="Fluegel L."/>
            <person name="Davis C.M."/>
            <person name="Simpson J.R."/>
            <person name="Lauterbach L."/>
            <person name="Steele A.D."/>
            <person name="Gui C."/>
            <person name="Meng S."/>
            <person name="Li G."/>
            <person name="Viehrig K."/>
            <person name="Ye F."/>
            <person name="Su P."/>
            <person name="Kiefer A.F."/>
            <person name="Nichols A."/>
            <person name="Cepeda A.J."/>
            <person name="Yan W."/>
            <person name="Fan B."/>
            <person name="Jiang Y."/>
            <person name="Adhikari A."/>
            <person name="Zheng C.-J."/>
            <person name="Schuster L."/>
            <person name="Cowan T.M."/>
            <person name="Smanski M.J."/>
            <person name="Chevrette M.G."/>
            <person name="De Carvalho L.P.S."/>
            <person name="Shen B."/>
        </authorList>
    </citation>
    <scope>NUCLEOTIDE SEQUENCE [LARGE SCALE GENOMIC DNA]</scope>
    <source>
        <strain evidence="1 2">NPDC048229</strain>
    </source>
</reference>
<comment type="caution">
    <text evidence="1">The sequence shown here is derived from an EMBL/GenBank/DDBJ whole genome shotgun (WGS) entry which is preliminary data.</text>
</comment>
<evidence type="ECO:0000313" key="2">
    <source>
        <dbReference type="Proteomes" id="UP001604282"/>
    </source>
</evidence>
<dbReference type="RefSeq" id="WP_392880841.1">
    <property type="nucleotide sequence ID" value="NZ_JBICZW010000005.1"/>
</dbReference>
<evidence type="ECO:0000313" key="1">
    <source>
        <dbReference type="EMBL" id="MFG3189259.1"/>
    </source>
</evidence>